<keyword evidence="2 4" id="KW-0238">DNA-binding</keyword>
<accession>A0ABW9R079</accession>
<dbReference type="Gene3D" id="1.10.357.10">
    <property type="entry name" value="Tetracycline Repressor, domain 2"/>
    <property type="match status" value="1"/>
</dbReference>
<gene>
    <name evidence="7" type="ORF">GHK86_21755</name>
</gene>
<comment type="caution">
    <text evidence="7">The sequence shown here is derived from an EMBL/GenBank/DDBJ whole genome shotgun (WGS) entry which is preliminary data.</text>
</comment>
<feature type="region of interest" description="Disordered" evidence="5">
    <location>
        <begin position="1"/>
        <end position="24"/>
    </location>
</feature>
<dbReference type="PRINTS" id="PR00455">
    <property type="entry name" value="HTHTETR"/>
</dbReference>
<dbReference type="PANTHER" id="PTHR47506:SF1">
    <property type="entry name" value="HTH-TYPE TRANSCRIPTIONAL REGULATOR YJDC"/>
    <property type="match status" value="1"/>
</dbReference>
<evidence type="ECO:0000256" key="1">
    <source>
        <dbReference type="ARBA" id="ARBA00023015"/>
    </source>
</evidence>
<feature type="DNA-binding region" description="H-T-H motif" evidence="4">
    <location>
        <begin position="54"/>
        <end position="73"/>
    </location>
</feature>
<reference evidence="7 8" key="1">
    <citation type="submission" date="2019-11" db="EMBL/GenBank/DDBJ databases">
        <title>Acidiferrimicrobium australis gen. nov., sp. nov., an acidophilic and obligately heterotrophic, member of the Actinobacteria that catalyses dissimilatory oxido- reduction of iron isolated from metal-rich acidic water in Chile.</title>
        <authorList>
            <person name="Gonzalez D."/>
            <person name="Huber K."/>
            <person name="Hedrich S."/>
            <person name="Rojas-Villalobos C."/>
            <person name="Quatrini R."/>
            <person name="Dinamarca M.A."/>
            <person name="Schwarz A."/>
            <person name="Canales C."/>
            <person name="Nancucheo I."/>
        </authorList>
    </citation>
    <scope>NUCLEOTIDE SEQUENCE [LARGE SCALE GENOMIC DNA]</scope>
    <source>
        <strain evidence="7 8">USS-CCA1</strain>
    </source>
</reference>
<evidence type="ECO:0000256" key="3">
    <source>
        <dbReference type="ARBA" id="ARBA00023163"/>
    </source>
</evidence>
<feature type="non-terminal residue" evidence="7">
    <location>
        <position position="1"/>
    </location>
</feature>
<dbReference type="InterPro" id="IPR001647">
    <property type="entry name" value="HTH_TetR"/>
</dbReference>
<name>A0ABW9R079_9ACTN</name>
<dbReference type="SUPFAM" id="SSF48498">
    <property type="entry name" value="Tetracyclin repressor-like, C-terminal domain"/>
    <property type="match status" value="1"/>
</dbReference>
<evidence type="ECO:0000256" key="5">
    <source>
        <dbReference type="SAM" id="MobiDB-lite"/>
    </source>
</evidence>
<protein>
    <submittedName>
        <fullName evidence="7">TetR family transcriptional regulator</fullName>
    </submittedName>
</protein>
<dbReference type="SUPFAM" id="SSF46689">
    <property type="entry name" value="Homeodomain-like"/>
    <property type="match status" value="1"/>
</dbReference>
<feature type="compositionally biased region" description="Basic and acidic residues" evidence="5">
    <location>
        <begin position="171"/>
        <end position="205"/>
    </location>
</feature>
<feature type="non-terminal residue" evidence="7">
    <location>
        <position position="205"/>
    </location>
</feature>
<evidence type="ECO:0000256" key="4">
    <source>
        <dbReference type="PROSITE-ProRule" id="PRU00335"/>
    </source>
</evidence>
<keyword evidence="3" id="KW-0804">Transcription</keyword>
<dbReference type="InterPro" id="IPR009057">
    <property type="entry name" value="Homeodomain-like_sf"/>
</dbReference>
<evidence type="ECO:0000259" key="6">
    <source>
        <dbReference type="PROSITE" id="PS50977"/>
    </source>
</evidence>
<dbReference type="PROSITE" id="PS50977">
    <property type="entry name" value="HTH_TETR_2"/>
    <property type="match status" value="1"/>
</dbReference>
<sequence length="205" mass="22462">PPLSTDEYLPAGRHSSTAGGKRLTPRNLKAAATRERIIAAAAAAFDERGYLGVNLREVVQDLGLTTGALYYFFKTKEDLAVEIVERHFAGWDDLVAEVVAHSTSRLDALVEVTYRVADAFTSDLVVRAGARLSAEREVIGAELHRPYADWTTRLAAGGPWGPAVSSGPMDPGDRSPSDDRSQVADERDRHADERDRHADERDRHA</sequence>
<organism evidence="7 8">
    <name type="scientific">Acidiferrimicrobium australe</name>
    <dbReference type="NCBI Taxonomy" id="2664430"/>
    <lineage>
        <taxon>Bacteria</taxon>
        <taxon>Bacillati</taxon>
        <taxon>Actinomycetota</taxon>
        <taxon>Acidimicrobiia</taxon>
        <taxon>Acidimicrobiales</taxon>
        <taxon>Acidimicrobiaceae</taxon>
        <taxon>Acidiferrimicrobium</taxon>
    </lineage>
</organism>
<dbReference type="InterPro" id="IPR036271">
    <property type="entry name" value="Tet_transcr_reg_TetR-rel_C_sf"/>
</dbReference>
<evidence type="ECO:0000313" key="7">
    <source>
        <dbReference type="EMBL" id="MST35343.1"/>
    </source>
</evidence>
<evidence type="ECO:0000313" key="8">
    <source>
        <dbReference type="Proteomes" id="UP000437736"/>
    </source>
</evidence>
<dbReference type="EMBL" id="WJHE01001647">
    <property type="protein sequence ID" value="MST35343.1"/>
    <property type="molecule type" value="Genomic_DNA"/>
</dbReference>
<feature type="domain" description="HTH tetR-type" evidence="6">
    <location>
        <begin position="31"/>
        <end position="91"/>
    </location>
</feature>
<dbReference type="Pfam" id="PF00440">
    <property type="entry name" value="TetR_N"/>
    <property type="match status" value="1"/>
</dbReference>
<proteinExistence type="predicted"/>
<keyword evidence="1" id="KW-0805">Transcription regulation</keyword>
<feature type="region of interest" description="Disordered" evidence="5">
    <location>
        <begin position="158"/>
        <end position="205"/>
    </location>
</feature>
<evidence type="ECO:0000256" key="2">
    <source>
        <dbReference type="ARBA" id="ARBA00023125"/>
    </source>
</evidence>
<keyword evidence="8" id="KW-1185">Reference proteome</keyword>
<dbReference type="Proteomes" id="UP000437736">
    <property type="component" value="Unassembled WGS sequence"/>
</dbReference>
<dbReference type="PANTHER" id="PTHR47506">
    <property type="entry name" value="TRANSCRIPTIONAL REGULATORY PROTEIN"/>
    <property type="match status" value="1"/>
</dbReference>